<dbReference type="AlphaFoldDB" id="A0A6L2K4P2"/>
<dbReference type="EMBL" id="BKCJ010001622">
    <property type="protein sequence ID" value="GEU42834.1"/>
    <property type="molecule type" value="Genomic_DNA"/>
</dbReference>
<evidence type="ECO:0000256" key="1">
    <source>
        <dbReference type="SAM" id="Coils"/>
    </source>
</evidence>
<gene>
    <name evidence="2" type="ORF">Tci_014812</name>
</gene>
<evidence type="ECO:0000313" key="2">
    <source>
        <dbReference type="EMBL" id="GEU42834.1"/>
    </source>
</evidence>
<protein>
    <submittedName>
        <fullName evidence="2">Xylulose kinase-1</fullName>
    </submittedName>
</protein>
<keyword evidence="2" id="KW-0808">Transferase</keyword>
<keyword evidence="1" id="KW-0175">Coiled coil</keyword>
<dbReference type="GO" id="GO:0016301">
    <property type="term" value="F:kinase activity"/>
    <property type="evidence" value="ECO:0007669"/>
    <property type="project" value="UniProtKB-KW"/>
</dbReference>
<accession>A0A6L2K4P2</accession>
<comment type="caution">
    <text evidence="2">The sequence shown here is derived from an EMBL/GenBank/DDBJ whole genome shotgun (WGS) entry which is preliminary data.</text>
</comment>
<sequence>MVAYLSKSDASEGFNQIINFLNGSSIKYALTVNPNTYVSCIKQFWTTVVVKQVNDVTRLQDLVDKKKVLVMEATIREALHLDDEDGVECLPNEEIFAELDRMGYEKPSTKLTFYKAFFSSYLVRNVDSPTKFYMYPRFLQLMIRKQVRDLSTHTTKYTSFTMTQKVFASMKRVGKGFSGVETPLFESMLVEQHVDEEGDANENIEEVNVGDAAEGDVTAAHGEVPTVKKLERRNKVRVLKLRRLQRVGTSHRVETSNETVVDDVSNQGRMIAEMDQDIDVVLEDDKEDDKEVADEAKEGAEDAKVDDKVVTAASETITAASINIIVAEAQVPVATLTAALARVTAAPNRRRKGVVIRDPEEDSTTSTIIPAETKSKDKGKGILVEEPKPLKKKQQIEQDKQYARELQAELNKNINWDEVIDHVKIKAKEDLSVKKYQALKRKTHTKAQARKNMMLYLKNVVGFKMDYFKGMSFDDIRPIFEAKFNSNVAFLLKTKEHIEEDENRALKRLNETLAERAAKRQKLDEEICNRVQEELKRHLHIVPNEDDDVYTEATLLAQKFPVVDYQIIKLNNKPYYKIIRTDDTHQLYVSFLSLLRNFDREDLEALWSLVKEIFSTTKPKTFSNDFLLVTLRALFEKPNIHVQIWKTRRNVHGPTKVKGWKLLESCGVQIITLTSTQLILLVERKYPLTRFTLDQMLNAIILEVKEESEVSLELLRFTRQQHQEGQLE</sequence>
<name>A0A6L2K4P2_TANCI</name>
<proteinExistence type="predicted"/>
<feature type="coiled-coil region" evidence="1">
    <location>
        <begin position="495"/>
        <end position="526"/>
    </location>
</feature>
<keyword evidence="2" id="KW-0418">Kinase</keyword>
<reference evidence="2" key="1">
    <citation type="journal article" date="2019" name="Sci. Rep.">
        <title>Draft genome of Tanacetum cinerariifolium, the natural source of mosquito coil.</title>
        <authorList>
            <person name="Yamashiro T."/>
            <person name="Shiraishi A."/>
            <person name="Satake H."/>
            <person name="Nakayama K."/>
        </authorList>
    </citation>
    <scope>NUCLEOTIDE SEQUENCE</scope>
</reference>
<organism evidence="2">
    <name type="scientific">Tanacetum cinerariifolium</name>
    <name type="common">Dalmatian daisy</name>
    <name type="synonym">Chrysanthemum cinerariifolium</name>
    <dbReference type="NCBI Taxonomy" id="118510"/>
    <lineage>
        <taxon>Eukaryota</taxon>
        <taxon>Viridiplantae</taxon>
        <taxon>Streptophyta</taxon>
        <taxon>Embryophyta</taxon>
        <taxon>Tracheophyta</taxon>
        <taxon>Spermatophyta</taxon>
        <taxon>Magnoliopsida</taxon>
        <taxon>eudicotyledons</taxon>
        <taxon>Gunneridae</taxon>
        <taxon>Pentapetalae</taxon>
        <taxon>asterids</taxon>
        <taxon>campanulids</taxon>
        <taxon>Asterales</taxon>
        <taxon>Asteraceae</taxon>
        <taxon>Asteroideae</taxon>
        <taxon>Anthemideae</taxon>
        <taxon>Anthemidinae</taxon>
        <taxon>Tanacetum</taxon>
    </lineage>
</organism>